<evidence type="ECO:0000256" key="4">
    <source>
        <dbReference type="ARBA" id="ARBA00022807"/>
    </source>
</evidence>
<reference evidence="7" key="1">
    <citation type="journal article" date="2021" name="Gut Microbes">
        <title>A synthetic consortium of 100 gut commensals modulates the composition and function in a colon model of the microbiome of elderly subjects.</title>
        <authorList>
            <person name="Perez M."/>
            <person name="Ntemiri A."/>
            <person name="Tan H."/>
            <person name="Harris H.M.B."/>
            <person name="Roager H.M."/>
            <person name="Ribiere C."/>
            <person name="O'Toole P.W."/>
        </authorList>
    </citation>
    <scope>NUCLEOTIDE SEQUENCE</scope>
    <source>
        <strain evidence="7">MCC335</strain>
    </source>
</reference>
<keyword evidence="4" id="KW-0788">Thiol protease</keyword>
<dbReference type="Proteomes" id="UP000708338">
    <property type="component" value="Unassembled WGS sequence"/>
</dbReference>
<evidence type="ECO:0000313" key="7">
    <source>
        <dbReference type="EMBL" id="MBT9810075.1"/>
    </source>
</evidence>
<keyword evidence="3 7" id="KW-0378">Hydrolase</keyword>
<name>A0AA41FEQ0_9FIRM</name>
<evidence type="ECO:0000259" key="6">
    <source>
        <dbReference type="PROSITE" id="PS51935"/>
    </source>
</evidence>
<evidence type="ECO:0000256" key="2">
    <source>
        <dbReference type="ARBA" id="ARBA00022670"/>
    </source>
</evidence>
<evidence type="ECO:0000256" key="5">
    <source>
        <dbReference type="SAM" id="Phobius"/>
    </source>
</evidence>
<dbReference type="PANTHER" id="PTHR47053">
    <property type="entry name" value="MUREIN DD-ENDOPEPTIDASE MEPH-RELATED"/>
    <property type="match status" value="1"/>
</dbReference>
<evidence type="ECO:0000256" key="1">
    <source>
        <dbReference type="ARBA" id="ARBA00007074"/>
    </source>
</evidence>
<feature type="transmembrane region" description="Helical" evidence="5">
    <location>
        <begin position="12"/>
        <end position="32"/>
    </location>
</feature>
<evidence type="ECO:0000313" key="8">
    <source>
        <dbReference type="Proteomes" id="UP000708338"/>
    </source>
</evidence>
<dbReference type="SUPFAM" id="SSF54001">
    <property type="entry name" value="Cysteine proteinases"/>
    <property type="match status" value="1"/>
</dbReference>
<sequence>MRQETGLNKRDFWNGLLKISGVLCLVAGLSIACPQDSQAAARQAEVKTRSSYVVKIEAPAVDVYTYASERSEKQGQVMRGQTYEALSGAGQGWVKIRTGGREGYIRTTGNASVVEKAHETVDENVKKRRQVVEYAMQFVGGRYVYGGVDPNRGVDCSGFTRYVLSNSASIALPHSSKGQSSYGKQVTVEEMQPGDLLFYSGSGGINHVALYIGDGKIVHASTEKTGIKTSPYDYREPVKIVSLLS</sequence>
<dbReference type="PROSITE" id="PS51257">
    <property type="entry name" value="PROKAR_LIPOPROTEIN"/>
    <property type="match status" value="1"/>
</dbReference>
<keyword evidence="2" id="KW-0645">Protease</keyword>
<organism evidence="7 8">
    <name type="scientific">Enterocloster citroniae</name>
    <dbReference type="NCBI Taxonomy" id="358743"/>
    <lineage>
        <taxon>Bacteria</taxon>
        <taxon>Bacillati</taxon>
        <taxon>Bacillota</taxon>
        <taxon>Clostridia</taxon>
        <taxon>Lachnospirales</taxon>
        <taxon>Lachnospiraceae</taxon>
        <taxon>Enterocloster</taxon>
    </lineage>
</organism>
<dbReference type="AlphaFoldDB" id="A0AA41FEQ0"/>
<dbReference type="EMBL" id="WQPS01000012">
    <property type="protein sequence ID" value="MBT9810075.1"/>
    <property type="molecule type" value="Genomic_DNA"/>
</dbReference>
<gene>
    <name evidence="7" type="ORF">GPL26_10515</name>
</gene>
<keyword evidence="5" id="KW-0812">Transmembrane</keyword>
<dbReference type="InterPro" id="IPR051202">
    <property type="entry name" value="Peptidase_C40"/>
</dbReference>
<dbReference type="GO" id="GO:0008234">
    <property type="term" value="F:cysteine-type peptidase activity"/>
    <property type="evidence" value="ECO:0007669"/>
    <property type="project" value="UniProtKB-KW"/>
</dbReference>
<dbReference type="PROSITE" id="PS51935">
    <property type="entry name" value="NLPC_P60"/>
    <property type="match status" value="1"/>
</dbReference>
<dbReference type="Gene3D" id="2.30.30.40">
    <property type="entry name" value="SH3 Domains"/>
    <property type="match status" value="1"/>
</dbReference>
<dbReference type="Pfam" id="PF00877">
    <property type="entry name" value="NLPC_P60"/>
    <property type="match status" value="1"/>
</dbReference>
<dbReference type="InterPro" id="IPR038765">
    <property type="entry name" value="Papain-like_cys_pep_sf"/>
</dbReference>
<comment type="caution">
    <text evidence="7">The sequence shown here is derived from an EMBL/GenBank/DDBJ whole genome shotgun (WGS) entry which is preliminary data.</text>
</comment>
<keyword evidence="5" id="KW-1133">Transmembrane helix</keyword>
<dbReference type="Gene3D" id="3.90.1720.10">
    <property type="entry name" value="endopeptidase domain like (from Nostoc punctiforme)"/>
    <property type="match status" value="1"/>
</dbReference>
<feature type="domain" description="NlpC/P60" evidence="6">
    <location>
        <begin position="125"/>
        <end position="245"/>
    </location>
</feature>
<comment type="similarity">
    <text evidence="1">Belongs to the peptidase C40 family.</text>
</comment>
<dbReference type="GO" id="GO:0006508">
    <property type="term" value="P:proteolysis"/>
    <property type="evidence" value="ECO:0007669"/>
    <property type="project" value="UniProtKB-KW"/>
</dbReference>
<protein>
    <submittedName>
        <fullName evidence="7">Hydrolase Nlp/P60</fullName>
    </submittedName>
</protein>
<proteinExistence type="inferred from homology"/>
<dbReference type="PANTHER" id="PTHR47053:SF1">
    <property type="entry name" value="MUREIN DD-ENDOPEPTIDASE MEPH-RELATED"/>
    <property type="match status" value="1"/>
</dbReference>
<evidence type="ECO:0000256" key="3">
    <source>
        <dbReference type="ARBA" id="ARBA00022801"/>
    </source>
</evidence>
<accession>A0AA41FEQ0</accession>
<keyword evidence="5" id="KW-0472">Membrane</keyword>
<dbReference type="InterPro" id="IPR000064">
    <property type="entry name" value="NLP_P60_dom"/>
</dbReference>